<dbReference type="PROSITE" id="PS52040">
    <property type="entry name" value="TOPO_IIA"/>
    <property type="match status" value="1"/>
</dbReference>
<evidence type="ECO:0000256" key="2">
    <source>
        <dbReference type="ARBA" id="ARBA00008263"/>
    </source>
</evidence>
<proteinExistence type="inferred from homology"/>
<evidence type="ECO:0000256" key="4">
    <source>
        <dbReference type="ARBA" id="ARBA00023029"/>
    </source>
</evidence>
<dbReference type="PANTHER" id="PTHR43493:SF9">
    <property type="entry name" value="DNA TOPOISOMERASE 4 SUBUNIT A"/>
    <property type="match status" value="1"/>
</dbReference>
<dbReference type="InterPro" id="IPR006691">
    <property type="entry name" value="GyrA/parC_rep"/>
</dbReference>
<feature type="domain" description="Topo IIA-type catalytic" evidence="8">
    <location>
        <begin position="36"/>
        <end position="502"/>
    </location>
</feature>
<evidence type="ECO:0000313" key="9">
    <source>
        <dbReference type="EMBL" id="MDJ1645738.1"/>
    </source>
</evidence>
<dbReference type="CDD" id="cd00187">
    <property type="entry name" value="TOP4c"/>
    <property type="match status" value="1"/>
</dbReference>
<dbReference type="GO" id="GO:0003677">
    <property type="term" value="F:DNA binding"/>
    <property type="evidence" value="ECO:0007669"/>
    <property type="project" value="UniProtKB-UniRule"/>
</dbReference>
<dbReference type="Gene3D" id="1.10.268.10">
    <property type="entry name" value="Topoisomerase, domain 3"/>
    <property type="match status" value="1"/>
</dbReference>
<dbReference type="Gene3D" id="2.120.10.90">
    <property type="entry name" value="DNA gyrase/topoisomerase IV, subunit A, C-terminal"/>
    <property type="match status" value="1"/>
</dbReference>
<dbReference type="GO" id="GO:0009330">
    <property type="term" value="C:DNA topoisomerase type II (double strand cut, ATP-hydrolyzing) complex"/>
    <property type="evidence" value="ECO:0007669"/>
    <property type="project" value="TreeGrafter"/>
</dbReference>
<dbReference type="Gene3D" id="3.30.1360.40">
    <property type="match status" value="1"/>
</dbReference>
<dbReference type="GO" id="GO:0034335">
    <property type="term" value="F:DNA negative supercoiling activity"/>
    <property type="evidence" value="ECO:0007669"/>
    <property type="project" value="UniProtKB-ARBA"/>
</dbReference>
<name>A0AAJ1PS28_9MOLU</name>
<keyword evidence="6 7" id="KW-0413">Isomerase</keyword>
<dbReference type="RefSeq" id="WP_283827219.1">
    <property type="nucleotide sequence ID" value="NZ_JASDDP010000013.1"/>
</dbReference>
<dbReference type="GO" id="GO:0005524">
    <property type="term" value="F:ATP binding"/>
    <property type="evidence" value="ECO:0007669"/>
    <property type="project" value="InterPro"/>
</dbReference>
<dbReference type="Pfam" id="PF00521">
    <property type="entry name" value="DNA_topoisoIV"/>
    <property type="match status" value="1"/>
</dbReference>
<comment type="caution">
    <text evidence="9">The sequence shown here is derived from an EMBL/GenBank/DDBJ whole genome shotgun (WGS) entry which is preliminary data.</text>
</comment>
<dbReference type="Pfam" id="PF03989">
    <property type="entry name" value="DNA_gyraseA_C"/>
    <property type="match status" value="3"/>
</dbReference>
<evidence type="ECO:0000313" key="10">
    <source>
        <dbReference type="Proteomes" id="UP001224428"/>
    </source>
</evidence>
<evidence type="ECO:0000256" key="3">
    <source>
        <dbReference type="ARBA" id="ARBA00012895"/>
    </source>
</evidence>
<dbReference type="SMART" id="SM00434">
    <property type="entry name" value="TOP4c"/>
    <property type="match status" value="1"/>
</dbReference>
<dbReference type="Proteomes" id="UP001224428">
    <property type="component" value="Unassembled WGS sequence"/>
</dbReference>
<dbReference type="InterPro" id="IPR002205">
    <property type="entry name" value="Topo_IIA_dom_A"/>
</dbReference>
<comment type="similarity">
    <text evidence="2">Belongs to the type II topoisomerase GyrA/ParC subunit family.</text>
</comment>
<dbReference type="SUPFAM" id="SSF56719">
    <property type="entry name" value="Type II DNA topoisomerase"/>
    <property type="match status" value="1"/>
</dbReference>
<dbReference type="EMBL" id="JASDDP010000013">
    <property type="protein sequence ID" value="MDJ1645738.1"/>
    <property type="molecule type" value="Genomic_DNA"/>
</dbReference>
<dbReference type="InterPro" id="IPR013757">
    <property type="entry name" value="Topo_IIA_A_a_sf"/>
</dbReference>
<evidence type="ECO:0000256" key="7">
    <source>
        <dbReference type="PROSITE-ProRule" id="PRU01384"/>
    </source>
</evidence>
<feature type="active site" description="O-(5'-phospho-DNA)-tyrosine intermediate" evidence="7">
    <location>
        <position position="124"/>
    </location>
</feature>
<protein>
    <recommendedName>
        <fullName evidence="3">DNA topoisomerase (ATP-hydrolyzing)</fullName>
        <ecNumber evidence="3">5.6.2.2</ecNumber>
    </recommendedName>
</protein>
<evidence type="ECO:0000256" key="1">
    <source>
        <dbReference type="ARBA" id="ARBA00000185"/>
    </source>
</evidence>
<comment type="catalytic activity">
    <reaction evidence="1 7">
        <text>ATP-dependent breakage, passage and rejoining of double-stranded DNA.</text>
        <dbReference type="EC" id="5.6.2.2"/>
    </reaction>
</comment>
<sequence>MKNKFINQNIINQSLDLIMNDRFGRYSKYIIQQRALPDARDGLKPVQRRILYSMFELNLTNDKPFKKSARVVGDVIGKYHPHGDSSIYEAMVRMAQSWKMNVPLVNMHGNVGSIDDDPAAAMRYTEAKLSKITNLMLNDLEKNTVKFTPNFDDSEQEPTVLPSIIPNLLLNGAKGIASGFATDMPPHNLSEIIDATIAKIKNPSITTKGLMKHIKGPDFPTGGIIYGVNNLEKVYETGNGRITLVAKKIFSGDNKNKYIEVIEIPYGVIKSKLVYDIDKHIQSGEISGLVEVKDQSDRNGISILITLTKEADHDSIWNFLASKTELQVYYNVNNVAIVENAPKLLSLNKLLDSYLNHVIEIKYKTINFDLEKSLKRLEIVNGFIKLSQISNEVIETIRNSSNSRLGVINSLIKIHNFTENQAKAIADLRLYKLSLTDQQAYLQQKEELEKSITFYRNLLNDKAEFNKWLIFQLQEIKKEYGFTRRTQIETDEFSSTYNKIDLLKVEEIYIGLSSHGYIKKLTKSSYNANEIESYKLKPDDFLVNIIKTNSTSNLLLFTDHGRYANVPIYKISETKWKDLGDHISNLIDIHSGESVISMIAVDDFESVNYIVIATKYAMIKRIALKELQTSRTNLMSIIKLKEKDYVIGACESNNEMNILLISEQGNCNKYFESDIPIYGKSAQGIKGCNLKKNDYISVLALVKNNMDVLFISNIFGLKKINLANIESAHRQVIGKKLFEQSKTKKHIITLASEVNSKDKVIFRADEVNNVINTNAILPTLTSEKMSKIMIKNIIGATILKDNTISSSVKRISKPINIKQININKQQEKQIDDKLLEIESSINFNELEKKLKI</sequence>
<evidence type="ECO:0000256" key="6">
    <source>
        <dbReference type="ARBA" id="ARBA00023235"/>
    </source>
</evidence>
<dbReference type="FunFam" id="3.90.199.10:FF:000001">
    <property type="entry name" value="DNA gyrase subunit A"/>
    <property type="match status" value="1"/>
</dbReference>
<keyword evidence="5 7" id="KW-0238">DNA-binding</keyword>
<keyword evidence="10" id="KW-1185">Reference proteome</keyword>
<dbReference type="InterPro" id="IPR050220">
    <property type="entry name" value="Type_II_DNA_Topoisomerases"/>
</dbReference>
<dbReference type="InterPro" id="IPR013760">
    <property type="entry name" value="Topo_IIA-like_dom_sf"/>
</dbReference>
<gene>
    <name evidence="9" type="ORF">QLQ80_01370</name>
</gene>
<evidence type="ECO:0000256" key="5">
    <source>
        <dbReference type="ARBA" id="ARBA00023125"/>
    </source>
</evidence>
<dbReference type="GO" id="GO:0006265">
    <property type="term" value="P:DNA topological change"/>
    <property type="evidence" value="ECO:0007669"/>
    <property type="project" value="UniProtKB-UniRule"/>
</dbReference>
<evidence type="ECO:0000259" key="8">
    <source>
        <dbReference type="PROSITE" id="PS52040"/>
    </source>
</evidence>
<dbReference type="InterPro" id="IPR013758">
    <property type="entry name" value="Topo_IIA_A/C_ab"/>
</dbReference>
<dbReference type="InterPro" id="IPR035516">
    <property type="entry name" value="Gyrase/topoIV_suA_C"/>
</dbReference>
<dbReference type="PANTHER" id="PTHR43493">
    <property type="entry name" value="DNA GYRASE/TOPOISOMERASE SUBUNIT A"/>
    <property type="match status" value="1"/>
</dbReference>
<dbReference type="SUPFAM" id="SSF101904">
    <property type="entry name" value="GyrA/ParC C-terminal domain-like"/>
    <property type="match status" value="1"/>
</dbReference>
<accession>A0AAJ1PS28</accession>
<dbReference type="Gene3D" id="3.90.199.10">
    <property type="entry name" value="Topoisomerase II, domain 5"/>
    <property type="match status" value="1"/>
</dbReference>
<dbReference type="EC" id="5.6.2.2" evidence="3"/>
<dbReference type="AlphaFoldDB" id="A0AAJ1PS28"/>
<keyword evidence="4 7" id="KW-0799">Topoisomerase</keyword>
<reference evidence="9" key="1">
    <citation type="submission" date="2023-05" db="EMBL/GenBank/DDBJ databases">
        <title>Mycoplasma phocimorsus sp. nov., isolated from Scandinavian patients with seal finger or septic arthritis after contact with seals.</title>
        <authorList>
            <person name="Skafte-Holm A."/>
            <person name="Pedersen T.R."/>
            <person name="Froelund M."/>
            <person name="Stegger M."/>
            <person name="Qvortrup K."/>
            <person name="Michaels D.L."/>
            <person name="Brown D.R."/>
            <person name="Jensen J.S."/>
        </authorList>
    </citation>
    <scope>NUCLEOTIDE SEQUENCE</scope>
    <source>
        <strain evidence="9">M5725</strain>
    </source>
</reference>
<dbReference type="GO" id="GO:0005737">
    <property type="term" value="C:cytoplasm"/>
    <property type="evidence" value="ECO:0007669"/>
    <property type="project" value="TreeGrafter"/>
</dbReference>
<dbReference type="NCBIfam" id="NF004044">
    <property type="entry name" value="PRK05561.1"/>
    <property type="match status" value="1"/>
</dbReference>
<organism evidence="9 10">
    <name type="scientific">Mycoplasma phocimorsus</name>
    <dbReference type="NCBI Taxonomy" id="3045839"/>
    <lineage>
        <taxon>Bacteria</taxon>
        <taxon>Bacillati</taxon>
        <taxon>Mycoplasmatota</taxon>
        <taxon>Mollicutes</taxon>
        <taxon>Mycoplasmataceae</taxon>
        <taxon>Mycoplasma</taxon>
    </lineage>
</organism>